<comment type="caution">
    <text evidence="1">The sequence shown here is derived from an EMBL/GenBank/DDBJ whole genome shotgun (WGS) entry which is preliminary data.</text>
</comment>
<reference evidence="1" key="1">
    <citation type="submission" date="2021-01" db="EMBL/GenBank/DDBJ databases">
        <title>Genome sequence of strain Noviherbaspirillum sp. DKR-6.</title>
        <authorList>
            <person name="Chaudhary D.K."/>
        </authorList>
    </citation>
    <scope>NUCLEOTIDE SEQUENCE</scope>
    <source>
        <strain evidence="1">DKR-6</strain>
    </source>
</reference>
<dbReference type="AlphaFoldDB" id="A0A934SZN0"/>
<proteinExistence type="predicted"/>
<evidence type="ECO:0000313" key="1">
    <source>
        <dbReference type="EMBL" id="MBK4738678.1"/>
    </source>
</evidence>
<dbReference type="EMBL" id="JAEPBG010000025">
    <property type="protein sequence ID" value="MBK4738678.1"/>
    <property type="molecule type" value="Genomic_DNA"/>
</dbReference>
<dbReference type="Proteomes" id="UP000622890">
    <property type="component" value="Unassembled WGS sequence"/>
</dbReference>
<accession>A0A934SZN0</accession>
<protein>
    <submittedName>
        <fullName evidence="1">Uncharacterized protein</fullName>
    </submittedName>
</protein>
<gene>
    <name evidence="1" type="ORF">JJB74_29035</name>
</gene>
<evidence type="ECO:0000313" key="2">
    <source>
        <dbReference type="Proteomes" id="UP000622890"/>
    </source>
</evidence>
<name>A0A934SZN0_9BURK</name>
<dbReference type="RefSeq" id="WP_200598051.1">
    <property type="nucleotide sequence ID" value="NZ_JAEPBG010000025.1"/>
</dbReference>
<organism evidence="1 2">
    <name type="scientific">Noviherbaspirillum pedocola</name>
    <dbReference type="NCBI Taxonomy" id="2801341"/>
    <lineage>
        <taxon>Bacteria</taxon>
        <taxon>Pseudomonadati</taxon>
        <taxon>Pseudomonadota</taxon>
        <taxon>Betaproteobacteria</taxon>
        <taxon>Burkholderiales</taxon>
        <taxon>Oxalobacteraceae</taxon>
        <taxon>Noviherbaspirillum</taxon>
    </lineage>
</organism>
<sequence>MNGIESAPPTDDKEYVAGLEKGLSIIEAFGIEHRALMLTEATRITDAYPRIGQALAVDPPAAGIRKIGQQIIPHRGAGLVSRPCLCRFAPPAQGGATHPRSTEPARARIVFARRAQQRRDSIRRAH</sequence>
<keyword evidence="2" id="KW-1185">Reference proteome</keyword>